<feature type="domain" description="Organic solvent tolerance-like N-terminal" evidence="4">
    <location>
        <begin position="41"/>
        <end position="176"/>
    </location>
</feature>
<dbReference type="STRING" id="883.DvMF_0429"/>
<protein>
    <submittedName>
        <fullName evidence="5">OstA family protein</fullName>
    </submittedName>
</protein>
<dbReference type="AlphaFoldDB" id="B8DJR4"/>
<evidence type="ECO:0000313" key="5">
    <source>
        <dbReference type="EMBL" id="ACL07386.1"/>
    </source>
</evidence>
<proteinExistence type="predicted"/>
<name>B8DJR4_NITV9</name>
<evidence type="ECO:0000256" key="1">
    <source>
        <dbReference type="ARBA" id="ARBA00022729"/>
    </source>
</evidence>
<dbReference type="Gene3D" id="2.60.450.10">
    <property type="entry name" value="Lipopolysaccharide (LPS) transport protein A like domain"/>
    <property type="match status" value="1"/>
</dbReference>
<dbReference type="GO" id="GO:0009279">
    <property type="term" value="C:cell outer membrane"/>
    <property type="evidence" value="ECO:0007669"/>
    <property type="project" value="TreeGrafter"/>
</dbReference>
<evidence type="ECO:0000256" key="2">
    <source>
        <dbReference type="SAM" id="MobiDB-lite"/>
    </source>
</evidence>
<dbReference type="HOGENOM" id="CLU_095993_7_1_7"/>
<dbReference type="PANTHER" id="PTHR36504:SF1">
    <property type="entry name" value="LIPOPOLYSACCHARIDE EXPORT SYSTEM PROTEIN LPTA"/>
    <property type="match status" value="1"/>
</dbReference>
<gene>
    <name evidence="5" type="ordered locus">DvMF_0429</name>
</gene>
<evidence type="ECO:0000256" key="3">
    <source>
        <dbReference type="SAM" id="SignalP"/>
    </source>
</evidence>
<feature type="region of interest" description="Disordered" evidence="2">
    <location>
        <begin position="85"/>
        <end position="114"/>
    </location>
</feature>
<feature type="compositionally biased region" description="Basic and acidic residues" evidence="2">
    <location>
        <begin position="202"/>
        <end position="215"/>
    </location>
</feature>
<dbReference type="GO" id="GO:0030288">
    <property type="term" value="C:outer membrane-bounded periplasmic space"/>
    <property type="evidence" value="ECO:0007669"/>
    <property type="project" value="TreeGrafter"/>
</dbReference>
<reference evidence="5" key="1">
    <citation type="submission" date="2008-10" db="EMBL/GenBank/DDBJ databases">
        <title>Complete sequence of Desulfovibrio vulgaris str. 'Miyazaki F'.</title>
        <authorList>
            <person name="Lucas S."/>
            <person name="Copeland A."/>
            <person name="Lapidus A."/>
            <person name="Glavina del Rio T."/>
            <person name="Dalin E."/>
            <person name="Tice H."/>
            <person name="Bruce D."/>
            <person name="Goodwin L."/>
            <person name="Pitluck S."/>
            <person name="Sims D."/>
            <person name="Brettin T."/>
            <person name="Detter J.C."/>
            <person name="Han C."/>
            <person name="Larimer F."/>
            <person name="Land M."/>
            <person name="Hauser L."/>
            <person name="Kyrpides N."/>
            <person name="Mikhailova N."/>
            <person name="Hazen T.C."/>
            <person name="Richardson P."/>
        </authorList>
    </citation>
    <scope>NUCLEOTIDE SEQUENCE</scope>
    <source>
        <strain evidence="5">Miyazaki F</strain>
    </source>
</reference>
<feature type="region of interest" description="Disordered" evidence="2">
    <location>
        <begin position="191"/>
        <end position="224"/>
    </location>
</feature>
<dbReference type="InterPro" id="IPR005653">
    <property type="entry name" value="OstA-like_N"/>
</dbReference>
<dbReference type="KEGG" id="dvm:DvMF_0429"/>
<dbReference type="EMBL" id="CP001197">
    <property type="protein sequence ID" value="ACL07386.1"/>
    <property type="molecule type" value="Genomic_DNA"/>
</dbReference>
<dbReference type="PANTHER" id="PTHR36504">
    <property type="entry name" value="LIPOPOLYSACCHARIDE EXPORT SYSTEM PROTEIN LPTA"/>
    <property type="match status" value="1"/>
</dbReference>
<accession>B8DJR4</accession>
<dbReference type="GO" id="GO:0017089">
    <property type="term" value="F:glycolipid transfer activity"/>
    <property type="evidence" value="ECO:0007669"/>
    <property type="project" value="TreeGrafter"/>
</dbReference>
<feature type="compositionally biased region" description="Low complexity" evidence="2">
    <location>
        <begin position="94"/>
        <end position="114"/>
    </location>
</feature>
<feature type="chain" id="PRO_5002867337" evidence="3">
    <location>
        <begin position="25"/>
        <end position="224"/>
    </location>
</feature>
<evidence type="ECO:0000259" key="4">
    <source>
        <dbReference type="Pfam" id="PF03968"/>
    </source>
</evidence>
<sequence>MRHTGIRSALCVALLLTFSAPAMAADAKSATEVRRDVPTAVKSDRMQYDAKGQVVIFEGDVYVQRPDFEMWAEKITLHLRKKAAKPGKAGAGQGADASGAAGQSGAAGMSGMDAGEIDRMVAERKVRMKRENRTGECEKATYTVDNAVLVMEGNPVLHEGENSIRGDVITFYTRENRSEVRGTSTKRVQAVFTSSGDVNPLGDKDAKPAPKDAKGDAATGGAAQ</sequence>
<feature type="signal peptide" evidence="3">
    <location>
        <begin position="1"/>
        <end position="24"/>
    </location>
</feature>
<dbReference type="Pfam" id="PF03968">
    <property type="entry name" value="LptD_N"/>
    <property type="match status" value="1"/>
</dbReference>
<organism evidence="5">
    <name type="scientific">Nitratidesulfovibrio vulgaris (strain DSM 19637 / Miyazaki F)</name>
    <name type="common">Desulfovibrio vulgaris</name>
    <dbReference type="NCBI Taxonomy" id="883"/>
    <lineage>
        <taxon>Bacteria</taxon>
        <taxon>Pseudomonadati</taxon>
        <taxon>Thermodesulfobacteriota</taxon>
        <taxon>Desulfovibrionia</taxon>
        <taxon>Desulfovibrionales</taxon>
        <taxon>Desulfovibrionaceae</taxon>
        <taxon>Nitratidesulfovibrio</taxon>
    </lineage>
</organism>
<dbReference type="GO" id="GO:0015920">
    <property type="term" value="P:lipopolysaccharide transport"/>
    <property type="evidence" value="ECO:0007669"/>
    <property type="project" value="TreeGrafter"/>
</dbReference>
<dbReference type="OrthoDB" id="5453241at2"/>
<dbReference type="InterPro" id="IPR052037">
    <property type="entry name" value="LPS_export_LptA"/>
</dbReference>
<dbReference type="eggNOG" id="COG1934">
    <property type="taxonomic scope" value="Bacteria"/>
</dbReference>
<keyword evidence="1 3" id="KW-0732">Signal</keyword>